<reference evidence="1" key="1">
    <citation type="submission" date="2023-03" db="EMBL/GenBank/DDBJ databases">
        <title>Massive genome expansion in bonnet fungi (Mycena s.s.) driven by repeated elements and novel gene families across ecological guilds.</title>
        <authorList>
            <consortium name="Lawrence Berkeley National Laboratory"/>
            <person name="Harder C.B."/>
            <person name="Miyauchi S."/>
            <person name="Viragh M."/>
            <person name="Kuo A."/>
            <person name="Thoen E."/>
            <person name="Andreopoulos B."/>
            <person name="Lu D."/>
            <person name="Skrede I."/>
            <person name="Drula E."/>
            <person name="Henrissat B."/>
            <person name="Morin E."/>
            <person name="Kohler A."/>
            <person name="Barry K."/>
            <person name="LaButti K."/>
            <person name="Morin E."/>
            <person name="Salamov A."/>
            <person name="Lipzen A."/>
            <person name="Mereny Z."/>
            <person name="Hegedus B."/>
            <person name="Baldrian P."/>
            <person name="Stursova M."/>
            <person name="Weitz H."/>
            <person name="Taylor A."/>
            <person name="Grigoriev I.V."/>
            <person name="Nagy L.G."/>
            <person name="Martin F."/>
            <person name="Kauserud H."/>
        </authorList>
    </citation>
    <scope>NUCLEOTIDE SEQUENCE</scope>
    <source>
        <strain evidence="1">CBHHK182m</strain>
    </source>
</reference>
<dbReference type="Proteomes" id="UP001215598">
    <property type="component" value="Unassembled WGS sequence"/>
</dbReference>
<comment type="caution">
    <text evidence="1">The sequence shown here is derived from an EMBL/GenBank/DDBJ whole genome shotgun (WGS) entry which is preliminary data.</text>
</comment>
<proteinExistence type="predicted"/>
<sequence length="114" mass="12024">MSLVSYLFDTEFCLVLPAVAHSFTVISCRVYRVSSPLPCFSARLGCIAGDRVLSASLTGSEAVTTRHSLPFASGLRGYFKGHHLPQLPGAACSRADYAIGPGSEPTAISFQGIS</sequence>
<dbReference type="AlphaFoldDB" id="A0AAD7H8F3"/>
<accession>A0AAD7H8F3</accession>
<organism evidence="1 2">
    <name type="scientific">Mycena metata</name>
    <dbReference type="NCBI Taxonomy" id="1033252"/>
    <lineage>
        <taxon>Eukaryota</taxon>
        <taxon>Fungi</taxon>
        <taxon>Dikarya</taxon>
        <taxon>Basidiomycota</taxon>
        <taxon>Agaricomycotina</taxon>
        <taxon>Agaricomycetes</taxon>
        <taxon>Agaricomycetidae</taxon>
        <taxon>Agaricales</taxon>
        <taxon>Marasmiineae</taxon>
        <taxon>Mycenaceae</taxon>
        <taxon>Mycena</taxon>
    </lineage>
</organism>
<evidence type="ECO:0000313" key="2">
    <source>
        <dbReference type="Proteomes" id="UP001215598"/>
    </source>
</evidence>
<keyword evidence="2" id="KW-1185">Reference proteome</keyword>
<protein>
    <submittedName>
        <fullName evidence="1">Uncharacterized protein</fullName>
    </submittedName>
</protein>
<evidence type="ECO:0000313" key="1">
    <source>
        <dbReference type="EMBL" id="KAJ7714483.1"/>
    </source>
</evidence>
<name>A0AAD7H8F3_9AGAR</name>
<gene>
    <name evidence="1" type="ORF">B0H16DRAFT_1742577</name>
</gene>
<dbReference type="EMBL" id="JARKIB010000324">
    <property type="protein sequence ID" value="KAJ7714483.1"/>
    <property type="molecule type" value="Genomic_DNA"/>
</dbReference>